<dbReference type="Proteomes" id="UP000799777">
    <property type="component" value="Unassembled WGS sequence"/>
</dbReference>
<keyword evidence="3" id="KW-1185">Reference proteome</keyword>
<name>A0A9P4H0D7_9PLEO</name>
<organism evidence="2 3">
    <name type="scientific">Setomelanomma holmii</name>
    <dbReference type="NCBI Taxonomy" id="210430"/>
    <lineage>
        <taxon>Eukaryota</taxon>
        <taxon>Fungi</taxon>
        <taxon>Dikarya</taxon>
        <taxon>Ascomycota</taxon>
        <taxon>Pezizomycotina</taxon>
        <taxon>Dothideomycetes</taxon>
        <taxon>Pleosporomycetidae</taxon>
        <taxon>Pleosporales</taxon>
        <taxon>Pleosporineae</taxon>
        <taxon>Phaeosphaeriaceae</taxon>
        <taxon>Setomelanomma</taxon>
    </lineage>
</organism>
<proteinExistence type="predicted"/>
<comment type="caution">
    <text evidence="2">The sequence shown here is derived from an EMBL/GenBank/DDBJ whole genome shotgun (WGS) entry which is preliminary data.</text>
</comment>
<dbReference type="AlphaFoldDB" id="A0A9P4H0D7"/>
<feature type="region of interest" description="Disordered" evidence="1">
    <location>
        <begin position="273"/>
        <end position="298"/>
    </location>
</feature>
<evidence type="ECO:0000313" key="2">
    <source>
        <dbReference type="EMBL" id="KAF2025315.1"/>
    </source>
</evidence>
<gene>
    <name evidence="2" type="ORF">EK21DRAFT_76773</name>
</gene>
<sequence length="567" mass="64441">MLLQRHSTTKKSITFDLEDMTDDSTDIIPIVGLKSTLQLRDRLNNRLSRLAAASVKVCENECEHAVAIELSRHGKTDQPRIELDHELGQFLKSMEQNMPVISKNSKSTYQQGEDAGDDLWESILIYSYLNIDHIVESIKRVFSANQEAFEEFITQWLGLDDIVGTDSSLDVELGRFIISLHQATEAYDRSVGKLHQLIGLTWEMTTKVPHFQLRLASLLWKGRFGKDLYPLICTLAFPRYAHHTFIRAAETCSAFRKLSFHLDLAAPSPSRARFKRYRSSPEANATSSAPITSPPRPRQTIAKGSENVKAASHFSSSPVLDSLDRDIMAVARPFLADEDRGVEFSHSLPAAKQYTGHLIGTVLRRNMLSEASSSWYHFGFVTAKDEDEERRIGGYYRELLINAKRPQAIFEDIVTGLVNKAIGAVFEANGYASFRTEFPTLAQFLSAPPHERPTVWHMVQYLRVAGREEPVPSLKRDYGFQFCKNHDEILQLKGIYTRILAKCEPLDLHGACIFGRLAEFARQKSVYVEHKNRRFLVNDYPNSSVGFDNGEGLERHRFPLFKRSTKR</sequence>
<evidence type="ECO:0000313" key="3">
    <source>
        <dbReference type="Proteomes" id="UP000799777"/>
    </source>
</evidence>
<feature type="compositionally biased region" description="Polar residues" evidence="1">
    <location>
        <begin position="281"/>
        <end position="291"/>
    </location>
</feature>
<dbReference type="EMBL" id="ML978269">
    <property type="protein sequence ID" value="KAF2025315.1"/>
    <property type="molecule type" value="Genomic_DNA"/>
</dbReference>
<accession>A0A9P4H0D7</accession>
<protein>
    <submittedName>
        <fullName evidence="2">Uncharacterized protein</fullName>
    </submittedName>
</protein>
<dbReference type="OrthoDB" id="4851849at2759"/>
<evidence type="ECO:0000256" key="1">
    <source>
        <dbReference type="SAM" id="MobiDB-lite"/>
    </source>
</evidence>
<reference evidence="2" key="1">
    <citation type="journal article" date="2020" name="Stud. Mycol.">
        <title>101 Dothideomycetes genomes: a test case for predicting lifestyles and emergence of pathogens.</title>
        <authorList>
            <person name="Haridas S."/>
            <person name="Albert R."/>
            <person name="Binder M."/>
            <person name="Bloem J."/>
            <person name="Labutti K."/>
            <person name="Salamov A."/>
            <person name="Andreopoulos B."/>
            <person name="Baker S."/>
            <person name="Barry K."/>
            <person name="Bills G."/>
            <person name="Bluhm B."/>
            <person name="Cannon C."/>
            <person name="Castanera R."/>
            <person name="Culley D."/>
            <person name="Daum C."/>
            <person name="Ezra D."/>
            <person name="Gonzalez J."/>
            <person name="Henrissat B."/>
            <person name="Kuo A."/>
            <person name="Liang C."/>
            <person name="Lipzen A."/>
            <person name="Lutzoni F."/>
            <person name="Magnuson J."/>
            <person name="Mondo S."/>
            <person name="Nolan M."/>
            <person name="Ohm R."/>
            <person name="Pangilinan J."/>
            <person name="Park H.-J."/>
            <person name="Ramirez L."/>
            <person name="Alfaro M."/>
            <person name="Sun H."/>
            <person name="Tritt A."/>
            <person name="Yoshinaga Y."/>
            <person name="Zwiers L.-H."/>
            <person name="Turgeon B."/>
            <person name="Goodwin S."/>
            <person name="Spatafora J."/>
            <person name="Crous P."/>
            <person name="Grigoriev I."/>
        </authorList>
    </citation>
    <scope>NUCLEOTIDE SEQUENCE</scope>
    <source>
        <strain evidence="2">CBS 110217</strain>
    </source>
</reference>